<name>A0A9P6PYZ9_9FUNG</name>
<feature type="non-terminal residue" evidence="2">
    <location>
        <position position="75"/>
    </location>
</feature>
<dbReference type="OrthoDB" id="2438388at2759"/>
<feature type="chain" id="PRO_5040364165" evidence="1">
    <location>
        <begin position="24"/>
        <end position="75"/>
    </location>
</feature>
<reference evidence="2" key="1">
    <citation type="journal article" date="2020" name="Fungal Divers.">
        <title>Resolving the Mortierellaceae phylogeny through synthesis of multi-gene phylogenetics and phylogenomics.</title>
        <authorList>
            <person name="Vandepol N."/>
            <person name="Liber J."/>
            <person name="Desiro A."/>
            <person name="Na H."/>
            <person name="Kennedy M."/>
            <person name="Barry K."/>
            <person name="Grigoriev I.V."/>
            <person name="Miller A.N."/>
            <person name="O'Donnell K."/>
            <person name="Stajich J.E."/>
            <person name="Bonito G."/>
        </authorList>
    </citation>
    <scope>NUCLEOTIDE SEQUENCE</scope>
    <source>
        <strain evidence="2">BC1065</strain>
    </source>
</reference>
<keyword evidence="1" id="KW-0732">Signal</keyword>
<evidence type="ECO:0000313" key="2">
    <source>
        <dbReference type="EMBL" id="KAG0256958.1"/>
    </source>
</evidence>
<dbReference type="Proteomes" id="UP000807716">
    <property type="component" value="Unassembled WGS sequence"/>
</dbReference>
<organism evidence="2 3">
    <name type="scientific">Actinomortierella ambigua</name>
    <dbReference type="NCBI Taxonomy" id="1343610"/>
    <lineage>
        <taxon>Eukaryota</taxon>
        <taxon>Fungi</taxon>
        <taxon>Fungi incertae sedis</taxon>
        <taxon>Mucoromycota</taxon>
        <taxon>Mortierellomycotina</taxon>
        <taxon>Mortierellomycetes</taxon>
        <taxon>Mortierellales</taxon>
        <taxon>Mortierellaceae</taxon>
        <taxon>Actinomortierella</taxon>
    </lineage>
</organism>
<keyword evidence="3" id="KW-1185">Reference proteome</keyword>
<accession>A0A9P6PYZ9</accession>
<proteinExistence type="predicted"/>
<comment type="caution">
    <text evidence="2">The sequence shown here is derived from an EMBL/GenBank/DDBJ whole genome shotgun (WGS) entry which is preliminary data.</text>
</comment>
<sequence length="75" mass="7923">MLARTYITYVAVAAVAFISVAHTAPAITPEAPNLDKVPALNAVAEEIEGPASLPVPKELYPLCCIHKIKACCFGE</sequence>
<dbReference type="EMBL" id="JAAAJB010000384">
    <property type="protein sequence ID" value="KAG0256958.1"/>
    <property type="molecule type" value="Genomic_DNA"/>
</dbReference>
<evidence type="ECO:0000256" key="1">
    <source>
        <dbReference type="SAM" id="SignalP"/>
    </source>
</evidence>
<dbReference type="AlphaFoldDB" id="A0A9P6PYZ9"/>
<gene>
    <name evidence="2" type="ORF">DFQ27_005398</name>
</gene>
<feature type="signal peptide" evidence="1">
    <location>
        <begin position="1"/>
        <end position="23"/>
    </location>
</feature>
<protein>
    <submittedName>
        <fullName evidence="2">Uncharacterized protein</fullName>
    </submittedName>
</protein>
<evidence type="ECO:0000313" key="3">
    <source>
        <dbReference type="Proteomes" id="UP000807716"/>
    </source>
</evidence>